<evidence type="ECO:0000313" key="1">
    <source>
        <dbReference type="EMBL" id="JAH38613.1"/>
    </source>
</evidence>
<reference evidence="1" key="2">
    <citation type="journal article" date="2015" name="Fish Shellfish Immunol.">
        <title>Early steps in the European eel (Anguilla anguilla)-Vibrio vulnificus interaction in the gills: Role of the RtxA13 toxin.</title>
        <authorList>
            <person name="Callol A."/>
            <person name="Pajuelo D."/>
            <person name="Ebbesson L."/>
            <person name="Teles M."/>
            <person name="MacKenzie S."/>
            <person name="Amaro C."/>
        </authorList>
    </citation>
    <scope>NUCLEOTIDE SEQUENCE</scope>
</reference>
<organism evidence="1">
    <name type="scientific">Anguilla anguilla</name>
    <name type="common">European freshwater eel</name>
    <name type="synonym">Muraena anguilla</name>
    <dbReference type="NCBI Taxonomy" id="7936"/>
    <lineage>
        <taxon>Eukaryota</taxon>
        <taxon>Metazoa</taxon>
        <taxon>Chordata</taxon>
        <taxon>Craniata</taxon>
        <taxon>Vertebrata</taxon>
        <taxon>Euteleostomi</taxon>
        <taxon>Actinopterygii</taxon>
        <taxon>Neopterygii</taxon>
        <taxon>Teleostei</taxon>
        <taxon>Anguilliformes</taxon>
        <taxon>Anguillidae</taxon>
        <taxon>Anguilla</taxon>
    </lineage>
</organism>
<dbReference type="AlphaFoldDB" id="A0A0E9SDL2"/>
<proteinExistence type="predicted"/>
<accession>A0A0E9SDL2</accession>
<dbReference type="EMBL" id="GBXM01069964">
    <property type="protein sequence ID" value="JAH38613.1"/>
    <property type="molecule type" value="Transcribed_RNA"/>
</dbReference>
<sequence length="23" mass="2430">MMAGGVCSCRFLINCKIPSLTNA</sequence>
<reference evidence="1" key="1">
    <citation type="submission" date="2014-11" db="EMBL/GenBank/DDBJ databases">
        <authorList>
            <person name="Amaro Gonzalez C."/>
        </authorList>
    </citation>
    <scope>NUCLEOTIDE SEQUENCE</scope>
</reference>
<protein>
    <submittedName>
        <fullName evidence="1">Uncharacterized protein</fullName>
    </submittedName>
</protein>
<name>A0A0E9SDL2_ANGAN</name>